<dbReference type="PANTHER" id="PTHR32196">
    <property type="entry name" value="ABC TRANSPORTER PERMEASE PROTEIN YPHD-RELATED-RELATED"/>
    <property type="match status" value="1"/>
</dbReference>
<organism evidence="9 10">
    <name type="scientific">Lichenifustis flavocetrariae</name>
    <dbReference type="NCBI Taxonomy" id="2949735"/>
    <lineage>
        <taxon>Bacteria</taxon>
        <taxon>Pseudomonadati</taxon>
        <taxon>Pseudomonadota</taxon>
        <taxon>Alphaproteobacteria</taxon>
        <taxon>Hyphomicrobiales</taxon>
        <taxon>Lichenihabitantaceae</taxon>
        <taxon>Lichenifustis</taxon>
    </lineage>
</organism>
<evidence type="ECO:0000256" key="5">
    <source>
        <dbReference type="ARBA" id="ARBA00022692"/>
    </source>
</evidence>
<keyword evidence="7 8" id="KW-0472">Membrane</keyword>
<feature type="transmembrane region" description="Helical" evidence="8">
    <location>
        <begin position="114"/>
        <end position="131"/>
    </location>
</feature>
<keyword evidence="6 8" id="KW-1133">Transmembrane helix</keyword>
<accession>A0AA41YTA3</accession>
<evidence type="ECO:0000256" key="8">
    <source>
        <dbReference type="SAM" id="Phobius"/>
    </source>
</evidence>
<evidence type="ECO:0000256" key="1">
    <source>
        <dbReference type="ARBA" id="ARBA00004651"/>
    </source>
</evidence>
<keyword evidence="3" id="KW-1003">Cell membrane</keyword>
<feature type="transmembrane region" description="Helical" evidence="8">
    <location>
        <begin position="182"/>
        <end position="203"/>
    </location>
</feature>
<comment type="subcellular location">
    <subcellularLocation>
        <location evidence="1">Cell membrane</location>
        <topology evidence="1">Multi-pass membrane protein</topology>
    </subcellularLocation>
</comment>
<evidence type="ECO:0000313" key="9">
    <source>
        <dbReference type="EMBL" id="MCW6508189.1"/>
    </source>
</evidence>
<feature type="transmembrane region" description="Helical" evidence="8">
    <location>
        <begin position="232"/>
        <end position="254"/>
    </location>
</feature>
<feature type="transmembrane region" description="Helical" evidence="8">
    <location>
        <begin position="61"/>
        <end position="94"/>
    </location>
</feature>
<feature type="transmembrane region" description="Helical" evidence="8">
    <location>
        <begin position="20"/>
        <end position="40"/>
    </location>
</feature>
<evidence type="ECO:0000313" key="10">
    <source>
        <dbReference type="Proteomes" id="UP001165667"/>
    </source>
</evidence>
<feature type="transmembrane region" description="Helical" evidence="8">
    <location>
        <begin position="143"/>
        <end position="162"/>
    </location>
</feature>
<evidence type="ECO:0000256" key="4">
    <source>
        <dbReference type="ARBA" id="ARBA00022519"/>
    </source>
</evidence>
<evidence type="ECO:0000256" key="3">
    <source>
        <dbReference type="ARBA" id="ARBA00022475"/>
    </source>
</evidence>
<dbReference type="EMBL" id="JAMOIM010000004">
    <property type="protein sequence ID" value="MCW6508189.1"/>
    <property type="molecule type" value="Genomic_DNA"/>
</dbReference>
<sequence>MTSAPITQNPDKQPFDAFGLLARFAPLIFLVILMAVFATLQPRFLSTINLLNVLRQISISGLLAIGMTFVILTAGIDLSVGSLLAFCGIVAAIVAKGGAAGNFAGGGHGAGHGWGLALLAAVAVGILCGLLQGAAITKAKVPPFVVTLGGMSAFRGATLLLANGGPISGFDESFTFWGQGRIGMIPTPVVIFIAFAVLAHLILRYTRFGRQVYAVGGNAEAARLSGLKVPRILLSVYVLMGFFSGLAGFVLAARLNSAEAVAGIGYELTVIASVVIGGTSLFGGIGTIFGTVVGAILIGVLLNGLVLLNVSSYIQQIVIGLIIVLAVAFDTYAKSRRRRA</sequence>
<keyword evidence="4" id="KW-0997">Cell inner membrane</keyword>
<dbReference type="AlphaFoldDB" id="A0AA41YTA3"/>
<keyword evidence="5 8" id="KW-0812">Transmembrane</keyword>
<feature type="transmembrane region" description="Helical" evidence="8">
    <location>
        <begin position="260"/>
        <end position="281"/>
    </location>
</feature>
<keyword evidence="10" id="KW-1185">Reference proteome</keyword>
<feature type="transmembrane region" description="Helical" evidence="8">
    <location>
        <begin position="313"/>
        <end position="333"/>
    </location>
</feature>
<proteinExistence type="predicted"/>
<dbReference type="RefSeq" id="WP_282584530.1">
    <property type="nucleotide sequence ID" value="NZ_JAMOIM010000004.1"/>
</dbReference>
<evidence type="ECO:0000256" key="6">
    <source>
        <dbReference type="ARBA" id="ARBA00022989"/>
    </source>
</evidence>
<keyword evidence="2" id="KW-0813">Transport</keyword>
<feature type="transmembrane region" description="Helical" evidence="8">
    <location>
        <begin position="288"/>
        <end position="307"/>
    </location>
</feature>
<protein>
    <submittedName>
        <fullName evidence="9">ABC transporter permease</fullName>
    </submittedName>
</protein>
<dbReference type="Proteomes" id="UP001165667">
    <property type="component" value="Unassembled WGS sequence"/>
</dbReference>
<name>A0AA41YTA3_9HYPH</name>
<dbReference type="Pfam" id="PF02653">
    <property type="entry name" value="BPD_transp_2"/>
    <property type="match status" value="1"/>
</dbReference>
<dbReference type="CDD" id="cd06579">
    <property type="entry name" value="TM_PBP1_transp_AraH_like"/>
    <property type="match status" value="1"/>
</dbReference>
<evidence type="ECO:0000256" key="7">
    <source>
        <dbReference type="ARBA" id="ARBA00023136"/>
    </source>
</evidence>
<evidence type="ECO:0000256" key="2">
    <source>
        <dbReference type="ARBA" id="ARBA00022448"/>
    </source>
</evidence>
<dbReference type="GO" id="GO:0022857">
    <property type="term" value="F:transmembrane transporter activity"/>
    <property type="evidence" value="ECO:0007669"/>
    <property type="project" value="InterPro"/>
</dbReference>
<reference evidence="9" key="1">
    <citation type="submission" date="2022-05" db="EMBL/GenBank/DDBJ databases">
        <authorList>
            <person name="Pankratov T."/>
        </authorList>
    </citation>
    <scope>NUCLEOTIDE SEQUENCE</scope>
    <source>
        <strain evidence="9">BP6-180914</strain>
    </source>
</reference>
<dbReference type="GO" id="GO:0005886">
    <property type="term" value="C:plasma membrane"/>
    <property type="evidence" value="ECO:0007669"/>
    <property type="project" value="UniProtKB-SubCell"/>
</dbReference>
<gene>
    <name evidence="9" type="ORF">M8523_09155</name>
</gene>
<comment type="caution">
    <text evidence="9">The sequence shown here is derived from an EMBL/GenBank/DDBJ whole genome shotgun (WGS) entry which is preliminary data.</text>
</comment>
<dbReference type="PANTHER" id="PTHR32196:SF21">
    <property type="entry name" value="ABC TRANSPORTER PERMEASE PROTEIN YPHD-RELATED"/>
    <property type="match status" value="1"/>
</dbReference>
<dbReference type="InterPro" id="IPR001851">
    <property type="entry name" value="ABC_transp_permease"/>
</dbReference>